<gene>
    <name evidence="1" type="ORF">PHYSODRAFT_469620</name>
</gene>
<feature type="non-terminal residue" evidence="1">
    <location>
        <position position="1"/>
    </location>
</feature>
<evidence type="ECO:0000313" key="1">
    <source>
        <dbReference type="EMBL" id="EGZ28682.1"/>
    </source>
</evidence>
<dbReference type="InParanoid" id="G4YG70"/>
<keyword evidence="2" id="KW-1185">Reference proteome</keyword>
<dbReference type="EMBL" id="JH159151">
    <property type="protein sequence ID" value="EGZ28682.1"/>
    <property type="molecule type" value="Genomic_DNA"/>
</dbReference>
<dbReference type="KEGG" id="psoj:PHYSODRAFT_469620"/>
<sequence length="84" mass="9389">VANWVSVAWRDVPADVIERSVTVAGFSPRFGDWHGARHGVYGELFCSKSKKRVDEDTNDVSDNGGAFNEDCFDEFSNWDSEDSV</sequence>
<name>G4YG70_PHYSP</name>
<dbReference type="SMR" id="G4YG70"/>
<dbReference type="RefSeq" id="XP_009515957.1">
    <property type="nucleotide sequence ID" value="XM_009517662.1"/>
</dbReference>
<protein>
    <recommendedName>
        <fullName evidence="3">DDE-1 domain-containing protein</fullName>
    </recommendedName>
</protein>
<dbReference type="Proteomes" id="UP000002640">
    <property type="component" value="Unassembled WGS sequence"/>
</dbReference>
<accession>G4YG70</accession>
<evidence type="ECO:0000313" key="2">
    <source>
        <dbReference type="Proteomes" id="UP000002640"/>
    </source>
</evidence>
<organism evidence="1 2">
    <name type="scientific">Phytophthora sojae (strain P6497)</name>
    <name type="common">Soybean stem and root rot agent</name>
    <name type="synonym">Phytophthora megasperma f. sp. glycines</name>
    <dbReference type="NCBI Taxonomy" id="1094619"/>
    <lineage>
        <taxon>Eukaryota</taxon>
        <taxon>Sar</taxon>
        <taxon>Stramenopiles</taxon>
        <taxon>Oomycota</taxon>
        <taxon>Peronosporomycetes</taxon>
        <taxon>Peronosporales</taxon>
        <taxon>Peronosporaceae</taxon>
        <taxon>Phytophthora</taxon>
    </lineage>
</organism>
<dbReference type="AlphaFoldDB" id="G4YG70"/>
<dbReference type="GeneID" id="20653839"/>
<reference evidence="1 2" key="1">
    <citation type="journal article" date="2006" name="Science">
        <title>Phytophthora genome sequences uncover evolutionary origins and mechanisms of pathogenesis.</title>
        <authorList>
            <person name="Tyler B.M."/>
            <person name="Tripathy S."/>
            <person name="Zhang X."/>
            <person name="Dehal P."/>
            <person name="Jiang R.H."/>
            <person name="Aerts A."/>
            <person name="Arredondo F.D."/>
            <person name="Baxter L."/>
            <person name="Bensasson D."/>
            <person name="Beynon J.L."/>
            <person name="Chapman J."/>
            <person name="Damasceno C.M."/>
            <person name="Dorrance A.E."/>
            <person name="Dou D."/>
            <person name="Dickerman A.W."/>
            <person name="Dubchak I.L."/>
            <person name="Garbelotto M."/>
            <person name="Gijzen M."/>
            <person name="Gordon S.G."/>
            <person name="Govers F."/>
            <person name="Grunwald N.J."/>
            <person name="Huang W."/>
            <person name="Ivors K.L."/>
            <person name="Jones R.W."/>
            <person name="Kamoun S."/>
            <person name="Krampis K."/>
            <person name="Lamour K.H."/>
            <person name="Lee M.K."/>
            <person name="McDonald W.H."/>
            <person name="Medina M."/>
            <person name="Meijer H.J."/>
            <person name="Nordberg E.K."/>
            <person name="Maclean D.J."/>
            <person name="Ospina-Giraldo M.D."/>
            <person name="Morris P.F."/>
            <person name="Phuntumart V."/>
            <person name="Putnam N.H."/>
            <person name="Rash S."/>
            <person name="Rose J.K."/>
            <person name="Sakihama Y."/>
            <person name="Salamov A.A."/>
            <person name="Savidor A."/>
            <person name="Scheuring C.F."/>
            <person name="Smith B.M."/>
            <person name="Sobral B.W."/>
            <person name="Terry A."/>
            <person name="Torto-Alalibo T.A."/>
            <person name="Win J."/>
            <person name="Xu Z."/>
            <person name="Zhang H."/>
            <person name="Grigoriev I.V."/>
            <person name="Rokhsar D.S."/>
            <person name="Boore J.L."/>
        </authorList>
    </citation>
    <scope>NUCLEOTIDE SEQUENCE [LARGE SCALE GENOMIC DNA]</scope>
    <source>
        <strain evidence="1 2">P6497</strain>
    </source>
</reference>
<proteinExistence type="predicted"/>
<evidence type="ECO:0008006" key="3">
    <source>
        <dbReference type="Google" id="ProtNLM"/>
    </source>
</evidence>